<dbReference type="Proteomes" id="UP000762676">
    <property type="component" value="Unassembled WGS sequence"/>
</dbReference>
<gene>
    <name evidence="1" type="ORF">ElyMa_006116100</name>
</gene>
<name>A0AAV4GV09_9GAST</name>
<dbReference type="AlphaFoldDB" id="A0AAV4GV09"/>
<keyword evidence="2" id="KW-1185">Reference proteome</keyword>
<protein>
    <submittedName>
        <fullName evidence="1">Uncharacterized protein</fullName>
    </submittedName>
</protein>
<comment type="caution">
    <text evidence="1">The sequence shown here is derived from an EMBL/GenBank/DDBJ whole genome shotgun (WGS) entry which is preliminary data.</text>
</comment>
<reference evidence="1 2" key="1">
    <citation type="journal article" date="2021" name="Elife">
        <title>Chloroplast acquisition without the gene transfer in kleptoplastic sea slugs, Plakobranchus ocellatus.</title>
        <authorList>
            <person name="Maeda T."/>
            <person name="Takahashi S."/>
            <person name="Yoshida T."/>
            <person name="Shimamura S."/>
            <person name="Takaki Y."/>
            <person name="Nagai Y."/>
            <person name="Toyoda A."/>
            <person name="Suzuki Y."/>
            <person name="Arimoto A."/>
            <person name="Ishii H."/>
            <person name="Satoh N."/>
            <person name="Nishiyama T."/>
            <person name="Hasebe M."/>
            <person name="Maruyama T."/>
            <person name="Minagawa J."/>
            <person name="Obokata J."/>
            <person name="Shigenobu S."/>
        </authorList>
    </citation>
    <scope>NUCLEOTIDE SEQUENCE [LARGE SCALE GENOMIC DNA]</scope>
</reference>
<accession>A0AAV4GV09</accession>
<evidence type="ECO:0000313" key="2">
    <source>
        <dbReference type="Proteomes" id="UP000762676"/>
    </source>
</evidence>
<sequence length="56" mass="5996">MGGIILPHLQFRSNNPTPINAPIIKQSSVQLPQGYTASGISMDSQMENSSPLNNPC</sequence>
<organism evidence="1 2">
    <name type="scientific">Elysia marginata</name>
    <dbReference type="NCBI Taxonomy" id="1093978"/>
    <lineage>
        <taxon>Eukaryota</taxon>
        <taxon>Metazoa</taxon>
        <taxon>Spiralia</taxon>
        <taxon>Lophotrochozoa</taxon>
        <taxon>Mollusca</taxon>
        <taxon>Gastropoda</taxon>
        <taxon>Heterobranchia</taxon>
        <taxon>Euthyneura</taxon>
        <taxon>Panpulmonata</taxon>
        <taxon>Sacoglossa</taxon>
        <taxon>Placobranchoidea</taxon>
        <taxon>Plakobranchidae</taxon>
        <taxon>Elysia</taxon>
    </lineage>
</organism>
<proteinExistence type="predicted"/>
<dbReference type="EMBL" id="BMAT01012277">
    <property type="protein sequence ID" value="GFR89094.1"/>
    <property type="molecule type" value="Genomic_DNA"/>
</dbReference>
<evidence type="ECO:0000313" key="1">
    <source>
        <dbReference type="EMBL" id="GFR89094.1"/>
    </source>
</evidence>